<dbReference type="EMBL" id="NGJK01000025">
    <property type="protein sequence ID" value="RAP03454.1"/>
    <property type="molecule type" value="Genomic_DNA"/>
</dbReference>
<evidence type="ECO:0000313" key="2">
    <source>
        <dbReference type="EMBL" id="RAP03454.1"/>
    </source>
</evidence>
<feature type="region of interest" description="Disordered" evidence="1">
    <location>
        <begin position="1"/>
        <end position="28"/>
    </location>
</feature>
<evidence type="ECO:0000313" key="3">
    <source>
        <dbReference type="Proteomes" id="UP000248557"/>
    </source>
</evidence>
<accession>A0A328Q2Z4</accession>
<reference evidence="2 3" key="1">
    <citation type="submission" date="2017-05" db="EMBL/GenBank/DDBJ databases">
        <title>Host range expansion of the Methanosphaera genus to humans and monogastric animals involves recent and extensive reduction in genome content.</title>
        <authorList>
            <person name="Hoedt E.C."/>
            <person name="Volmer J.G."/>
            <person name="Parks D.H."/>
            <person name="Rosewarne C.P."/>
            <person name="Denman S.E."/>
            <person name="Mcsweeney C.S."/>
            <person name="O Cuiv P."/>
            <person name="Hugenholtz P."/>
            <person name="Tyson G.W."/>
            <person name="Morrison M."/>
        </authorList>
    </citation>
    <scope>NUCLEOTIDE SEQUENCE [LARGE SCALE GENOMIC DNA]</scope>
    <source>
        <strain evidence="2 3">PA5</strain>
    </source>
</reference>
<gene>
    <name evidence="2" type="ORF">CA615_02385</name>
</gene>
<protein>
    <submittedName>
        <fullName evidence="2">Uncharacterized protein</fullName>
    </submittedName>
</protein>
<name>A0A328Q2Z4_9EURY</name>
<dbReference type="Proteomes" id="UP000248557">
    <property type="component" value="Unassembled WGS sequence"/>
</dbReference>
<sequence>MAKGTWDILNDDSMTTPISTNNDTISNNETSVVNEPAYATYDYTEDDYGNITYYVQNPDGIVKKIL</sequence>
<feature type="compositionally biased region" description="Polar residues" evidence="1">
    <location>
        <begin position="12"/>
        <end position="28"/>
    </location>
</feature>
<organism evidence="2 3">
    <name type="scientific">Methanosphaera stadtmanae</name>
    <dbReference type="NCBI Taxonomy" id="2317"/>
    <lineage>
        <taxon>Archaea</taxon>
        <taxon>Methanobacteriati</taxon>
        <taxon>Methanobacteriota</taxon>
        <taxon>Methanomada group</taxon>
        <taxon>Methanobacteria</taxon>
        <taxon>Methanobacteriales</taxon>
        <taxon>Methanobacteriaceae</taxon>
        <taxon>Methanosphaera</taxon>
    </lineage>
</organism>
<evidence type="ECO:0000256" key="1">
    <source>
        <dbReference type="SAM" id="MobiDB-lite"/>
    </source>
</evidence>
<dbReference type="RefSeq" id="WP_112149387.1">
    <property type="nucleotide sequence ID" value="NZ_NGJK01000025.1"/>
</dbReference>
<dbReference type="AlphaFoldDB" id="A0A328Q2Z4"/>
<proteinExistence type="predicted"/>
<comment type="caution">
    <text evidence="2">The sequence shown here is derived from an EMBL/GenBank/DDBJ whole genome shotgun (WGS) entry which is preliminary data.</text>
</comment>